<dbReference type="RefSeq" id="WP_311020378.1">
    <property type="nucleotide sequence ID" value="NZ_JAUHGG010000003.1"/>
</dbReference>
<dbReference type="EMBL" id="JAUHGG010000003">
    <property type="protein sequence ID" value="MDS1821484.1"/>
    <property type="molecule type" value="Genomic_DNA"/>
</dbReference>
<proteinExistence type="predicted"/>
<gene>
    <name evidence="1" type="ORF">QX249_12500</name>
</gene>
<name>A0AAW8PZM9_VIBPH</name>
<dbReference type="Proteomes" id="UP001253193">
    <property type="component" value="Unassembled WGS sequence"/>
</dbReference>
<comment type="caution">
    <text evidence="1">The sequence shown here is derived from an EMBL/GenBank/DDBJ whole genome shotgun (WGS) entry which is preliminary data.</text>
</comment>
<evidence type="ECO:0000313" key="1">
    <source>
        <dbReference type="EMBL" id="MDS1821484.1"/>
    </source>
</evidence>
<organism evidence="1 2">
    <name type="scientific">Vibrio parahaemolyticus</name>
    <dbReference type="NCBI Taxonomy" id="670"/>
    <lineage>
        <taxon>Bacteria</taxon>
        <taxon>Pseudomonadati</taxon>
        <taxon>Pseudomonadota</taxon>
        <taxon>Gammaproteobacteria</taxon>
        <taxon>Vibrionales</taxon>
        <taxon>Vibrionaceae</taxon>
        <taxon>Vibrio</taxon>
    </lineage>
</organism>
<protein>
    <submittedName>
        <fullName evidence="1">Uncharacterized protein</fullName>
    </submittedName>
</protein>
<evidence type="ECO:0000313" key="2">
    <source>
        <dbReference type="Proteomes" id="UP001253193"/>
    </source>
</evidence>
<sequence>MNQIQKIIAVIKQASRSSHVLDEYEANVVATLLRNLEKLDELGLASENPENLMKNVFLKITPKAVEPQDMLGSFIPSTVVQELNVVQAKLVEGQWVPDESKSLIKMLMPERALSDAMWNQAKFSGEPVNITELGGVKLPAYKNPNSIRNLYFADAEGSSNSAVGKILYLKSMLGNLKSGETKLTKDKAGDILNAFYELCDYLGSDHHYELDILSEKIEKNAVHLRSEIISTVSSSLAKVTEQFQLEYAKDDVDLYDSMFGAYFAVKNDMEALEILSNLIAADRDYYPEDYKGKDESFAESRYRRFKEAKGKRVMITQGNLSFSSLSGGFTGLFGDERHHEGAMAIDLGFSSEETLSSDTTYYDKSSPLFKIVMTRVQLMTLLQGSFANLWEKGTLTRIVSTYAVPHEKTNDDVKAKRSVKLGQFDMATELKQELESLLDKSKNIRTNAGKKEFITAMEAFIEKADQAPQAKLQEFKNKAAEVFQTHQEDTSMFIDSLVQRTGHLLDNKAKQQLIGYLPKPSKE</sequence>
<accession>A0AAW8PZM9</accession>
<reference evidence="1" key="1">
    <citation type="submission" date="2023-06" db="EMBL/GenBank/DDBJ databases">
        <title>Genomic Diversity of Vibrio spp. and Metagenomic Analysis of Pathogens in Florida Gulf Coastal Waters Following Hurricane Ian.</title>
        <authorList>
            <person name="Brumfield K.D."/>
        </authorList>
    </citation>
    <scope>NUCLEOTIDE SEQUENCE</scope>
    <source>
        <strain evidence="1">WBS2B-138</strain>
    </source>
</reference>
<dbReference type="AlphaFoldDB" id="A0AAW8PZM9"/>